<protein>
    <submittedName>
        <fullName evidence="2">Uncharacterized protein</fullName>
    </submittedName>
</protein>
<gene>
    <name evidence="2" type="ORF">NDU88_005910</name>
</gene>
<dbReference type="Proteomes" id="UP001066276">
    <property type="component" value="Chromosome 3_1"/>
</dbReference>
<proteinExistence type="predicted"/>
<feature type="compositionally biased region" description="Basic and acidic residues" evidence="1">
    <location>
        <begin position="36"/>
        <end position="51"/>
    </location>
</feature>
<sequence length="119" mass="13163">MSWNRQPFSIITGTSPKIPAGCGKISRGSASPNIPSKREQPHRSEWRDGGHWGRRIQSAAMPCTFVRRRKYTLSGGCQTPFLSSVGSDGARMWGTPSKISFCSWSSPIHSQNAILWQLS</sequence>
<evidence type="ECO:0000256" key="1">
    <source>
        <dbReference type="SAM" id="MobiDB-lite"/>
    </source>
</evidence>
<organism evidence="2 3">
    <name type="scientific">Pleurodeles waltl</name>
    <name type="common">Iberian ribbed newt</name>
    <dbReference type="NCBI Taxonomy" id="8319"/>
    <lineage>
        <taxon>Eukaryota</taxon>
        <taxon>Metazoa</taxon>
        <taxon>Chordata</taxon>
        <taxon>Craniata</taxon>
        <taxon>Vertebrata</taxon>
        <taxon>Euteleostomi</taxon>
        <taxon>Amphibia</taxon>
        <taxon>Batrachia</taxon>
        <taxon>Caudata</taxon>
        <taxon>Salamandroidea</taxon>
        <taxon>Salamandridae</taxon>
        <taxon>Pleurodelinae</taxon>
        <taxon>Pleurodeles</taxon>
    </lineage>
</organism>
<evidence type="ECO:0000313" key="3">
    <source>
        <dbReference type="Proteomes" id="UP001066276"/>
    </source>
</evidence>
<accession>A0AAV7UME9</accession>
<evidence type="ECO:0000313" key="2">
    <source>
        <dbReference type="EMBL" id="KAJ1189159.1"/>
    </source>
</evidence>
<feature type="region of interest" description="Disordered" evidence="1">
    <location>
        <begin position="1"/>
        <end position="52"/>
    </location>
</feature>
<reference evidence="2" key="1">
    <citation type="journal article" date="2022" name="bioRxiv">
        <title>Sequencing and chromosome-scale assembly of the giantPleurodeles waltlgenome.</title>
        <authorList>
            <person name="Brown T."/>
            <person name="Elewa A."/>
            <person name="Iarovenko S."/>
            <person name="Subramanian E."/>
            <person name="Araus A.J."/>
            <person name="Petzold A."/>
            <person name="Susuki M."/>
            <person name="Suzuki K.-i.T."/>
            <person name="Hayashi T."/>
            <person name="Toyoda A."/>
            <person name="Oliveira C."/>
            <person name="Osipova E."/>
            <person name="Leigh N.D."/>
            <person name="Simon A."/>
            <person name="Yun M.H."/>
        </authorList>
    </citation>
    <scope>NUCLEOTIDE SEQUENCE</scope>
    <source>
        <strain evidence="2">20211129_DDA</strain>
        <tissue evidence="2">Liver</tissue>
    </source>
</reference>
<dbReference type="EMBL" id="JANPWB010000005">
    <property type="protein sequence ID" value="KAJ1189159.1"/>
    <property type="molecule type" value="Genomic_DNA"/>
</dbReference>
<keyword evidence="3" id="KW-1185">Reference proteome</keyword>
<feature type="compositionally biased region" description="Polar residues" evidence="1">
    <location>
        <begin position="1"/>
        <end position="15"/>
    </location>
</feature>
<dbReference type="AlphaFoldDB" id="A0AAV7UME9"/>
<comment type="caution">
    <text evidence="2">The sequence shown here is derived from an EMBL/GenBank/DDBJ whole genome shotgun (WGS) entry which is preliminary data.</text>
</comment>
<name>A0AAV7UME9_PLEWA</name>